<keyword evidence="1" id="KW-0472">Membrane</keyword>
<proteinExistence type="predicted"/>
<evidence type="ECO:0000313" key="2">
    <source>
        <dbReference type="EMBL" id="CAG1836631.1"/>
    </source>
</evidence>
<dbReference type="EMBL" id="HG996474">
    <property type="protein sequence ID" value="CAG1836631.1"/>
    <property type="molecule type" value="Genomic_DNA"/>
</dbReference>
<sequence length="147" mass="16848">MAQWIRRWSTEPEILGSIPSGVEVFAANRDGLKRSRNPNFEPIGCSNLWHIMTSGASQINDERRAASGCGFSTRWIDSFYICWDHTCVCHIHSIVQSLGCMKCFLKLYLSIDCYILSSIFGIYMLEATSILSSFFYFTCERMNLFDI</sequence>
<dbReference type="AlphaFoldDB" id="A0A804KPA3"/>
<name>A0A804KPA3_MUSAM</name>
<keyword evidence="1" id="KW-0812">Transmembrane</keyword>
<dbReference type="InParanoid" id="A0A804KPA3"/>
<dbReference type="Proteomes" id="UP000012960">
    <property type="component" value="Unplaced"/>
</dbReference>
<keyword evidence="1" id="KW-1133">Transmembrane helix</keyword>
<evidence type="ECO:0000313" key="3">
    <source>
        <dbReference type="EnsemblPlants" id="Ma09_p27370.1"/>
    </source>
</evidence>
<evidence type="ECO:0000256" key="1">
    <source>
        <dbReference type="SAM" id="Phobius"/>
    </source>
</evidence>
<reference evidence="3" key="2">
    <citation type="submission" date="2021-05" db="UniProtKB">
        <authorList>
            <consortium name="EnsemblPlants"/>
        </authorList>
    </citation>
    <scope>IDENTIFICATION</scope>
    <source>
        <strain evidence="3">subsp. malaccensis</strain>
    </source>
</reference>
<evidence type="ECO:0000313" key="4">
    <source>
        <dbReference type="Proteomes" id="UP000012960"/>
    </source>
</evidence>
<keyword evidence="4" id="KW-1185">Reference proteome</keyword>
<reference evidence="2" key="1">
    <citation type="submission" date="2021-03" db="EMBL/GenBank/DDBJ databases">
        <authorList>
            <consortium name="Genoscope - CEA"/>
            <person name="William W."/>
        </authorList>
    </citation>
    <scope>NUCLEOTIDE SEQUENCE</scope>
    <source>
        <strain evidence="2">Doubled-haploid Pahang</strain>
    </source>
</reference>
<dbReference type="EnsemblPlants" id="Ma09_t27370.1">
    <property type="protein sequence ID" value="Ma09_p27370.1"/>
    <property type="gene ID" value="Ma09_g27370"/>
</dbReference>
<dbReference type="Gramene" id="Ma09_t27370.1">
    <property type="protein sequence ID" value="Ma09_p27370.1"/>
    <property type="gene ID" value="Ma09_g27370"/>
</dbReference>
<protein>
    <submittedName>
        <fullName evidence="2">(wild Malaysian banana) hypothetical protein</fullName>
    </submittedName>
</protein>
<accession>A0A804KPA3</accession>
<organism evidence="3 4">
    <name type="scientific">Musa acuminata subsp. malaccensis</name>
    <name type="common">Wild banana</name>
    <name type="synonym">Musa malaccensis</name>
    <dbReference type="NCBI Taxonomy" id="214687"/>
    <lineage>
        <taxon>Eukaryota</taxon>
        <taxon>Viridiplantae</taxon>
        <taxon>Streptophyta</taxon>
        <taxon>Embryophyta</taxon>
        <taxon>Tracheophyta</taxon>
        <taxon>Spermatophyta</taxon>
        <taxon>Magnoliopsida</taxon>
        <taxon>Liliopsida</taxon>
        <taxon>Zingiberales</taxon>
        <taxon>Musaceae</taxon>
        <taxon>Musa</taxon>
    </lineage>
</organism>
<gene>
    <name evidence="2" type="ORF">GSMUA_246000.1</name>
</gene>
<feature type="transmembrane region" description="Helical" evidence="1">
    <location>
        <begin position="114"/>
        <end position="137"/>
    </location>
</feature>